<proteinExistence type="predicted"/>
<keyword evidence="1" id="KW-1133">Transmembrane helix</keyword>
<dbReference type="AlphaFoldDB" id="A0ABC9SQH3"/>
<accession>A0ABC9SQH3</accession>
<dbReference type="Proteomes" id="UP000014060">
    <property type="component" value="Unassembled WGS sequence"/>
</dbReference>
<evidence type="ECO:0000313" key="3">
    <source>
        <dbReference type="Proteomes" id="UP000014060"/>
    </source>
</evidence>
<evidence type="ECO:0000256" key="1">
    <source>
        <dbReference type="SAM" id="Phobius"/>
    </source>
</evidence>
<organism evidence="2 3">
    <name type="scientific">Bacillus cereus TIAC219</name>
    <dbReference type="NCBI Taxonomy" id="718222"/>
    <lineage>
        <taxon>Bacteria</taxon>
        <taxon>Bacillati</taxon>
        <taxon>Bacillota</taxon>
        <taxon>Bacilli</taxon>
        <taxon>Bacillales</taxon>
        <taxon>Bacillaceae</taxon>
        <taxon>Bacillus</taxon>
        <taxon>Bacillus cereus group</taxon>
    </lineage>
</organism>
<feature type="transmembrane region" description="Helical" evidence="1">
    <location>
        <begin position="9"/>
        <end position="27"/>
    </location>
</feature>
<gene>
    <name evidence="2" type="ORF">IAY_06250</name>
</gene>
<protein>
    <submittedName>
        <fullName evidence="2">Uncharacterized protein</fullName>
    </submittedName>
</protein>
<dbReference type="EMBL" id="AHCJ01000083">
    <property type="protein sequence ID" value="EOQ57836.1"/>
    <property type="molecule type" value="Genomic_DNA"/>
</dbReference>
<sequence>MPNIRMRIIRGYAVIVTIAAILTYVLITQ</sequence>
<comment type="caution">
    <text evidence="2">The sequence shown here is derived from an EMBL/GenBank/DDBJ whole genome shotgun (WGS) entry which is preliminary data.</text>
</comment>
<evidence type="ECO:0000313" key="2">
    <source>
        <dbReference type="EMBL" id="EOQ57836.1"/>
    </source>
</evidence>
<name>A0ABC9SQH3_BACCE</name>
<reference evidence="2 3" key="1">
    <citation type="submission" date="2013-01" db="EMBL/GenBank/DDBJ databases">
        <title>The Genome Sequence of Bacillus cereus TIAC219.</title>
        <authorList>
            <consortium name="The Broad Institute Genome Sequencing Platform"/>
            <consortium name="The Broad Institute Genome Sequencing Center for Infectious Disease"/>
            <person name="Feldgarden M."/>
            <person name="Van der Auwera G.A."/>
            <person name="Mahillon J."/>
            <person name="Duprez V."/>
            <person name="Timmery S."/>
            <person name="Mattelet C."/>
            <person name="Dierick K."/>
            <person name="Sun M."/>
            <person name="Yu Z."/>
            <person name="Zhu L."/>
            <person name="Hu X."/>
            <person name="Shank E.B."/>
            <person name="Swiecicka I."/>
            <person name="Hansen B.M."/>
            <person name="Andrup L."/>
            <person name="Walker B."/>
            <person name="Young S.K."/>
            <person name="Zeng Q."/>
            <person name="Gargeya S."/>
            <person name="Fitzgerald M."/>
            <person name="Haas B."/>
            <person name="Abouelleil A."/>
            <person name="Alvarado L."/>
            <person name="Arachchi H.M."/>
            <person name="Berlin A.M."/>
            <person name="Chapman S.B."/>
            <person name="Dewar J."/>
            <person name="Goldberg J."/>
            <person name="Griggs A."/>
            <person name="Gujja S."/>
            <person name="Hansen M."/>
            <person name="Howarth C."/>
            <person name="Imamovic A."/>
            <person name="Larimer J."/>
            <person name="McCowan C."/>
            <person name="Murphy C."/>
            <person name="Neiman D."/>
            <person name="Pearson M."/>
            <person name="Priest M."/>
            <person name="Roberts A."/>
            <person name="Saif S."/>
            <person name="Shea T."/>
            <person name="Sisk P."/>
            <person name="Sykes S."/>
            <person name="Wortman J."/>
            <person name="Nusbaum C."/>
            <person name="Birren B."/>
        </authorList>
    </citation>
    <scope>NUCLEOTIDE SEQUENCE [LARGE SCALE GENOMIC DNA]</scope>
    <source>
        <strain evidence="2 3">TIAC219</strain>
    </source>
</reference>
<keyword evidence="1" id="KW-0812">Transmembrane</keyword>
<keyword evidence="1" id="KW-0472">Membrane</keyword>